<feature type="compositionally biased region" description="Polar residues" evidence="1">
    <location>
        <begin position="91"/>
        <end position="100"/>
    </location>
</feature>
<reference evidence="2" key="2">
    <citation type="submission" date="2025-09" db="UniProtKB">
        <authorList>
            <consortium name="Ensembl"/>
        </authorList>
    </citation>
    <scope>IDENTIFICATION</scope>
</reference>
<evidence type="ECO:0000313" key="3">
    <source>
        <dbReference type="Proteomes" id="UP000694413"/>
    </source>
</evidence>
<evidence type="ECO:0000256" key="1">
    <source>
        <dbReference type="SAM" id="MobiDB-lite"/>
    </source>
</evidence>
<accession>A0A8D2MN10</accession>
<proteinExistence type="predicted"/>
<dbReference type="Ensembl" id="ENSZALT00000013502.1">
    <property type="protein sequence ID" value="ENSZALP00000009696.1"/>
    <property type="gene ID" value="ENSZALG00000008293.1"/>
</dbReference>
<dbReference type="AlphaFoldDB" id="A0A8D2MN10"/>
<keyword evidence="3" id="KW-1185">Reference proteome</keyword>
<feature type="region of interest" description="Disordered" evidence="1">
    <location>
        <begin position="66"/>
        <end position="100"/>
    </location>
</feature>
<name>A0A8D2MN10_ZONAL</name>
<dbReference type="Proteomes" id="UP000694413">
    <property type="component" value="Unassembled WGS sequence"/>
</dbReference>
<protein>
    <submittedName>
        <fullName evidence="2">Uncharacterized protein</fullName>
    </submittedName>
</protein>
<organism evidence="2 3">
    <name type="scientific">Zonotrichia albicollis</name>
    <name type="common">White-throated sparrow</name>
    <name type="synonym">Fringilla albicollis</name>
    <dbReference type="NCBI Taxonomy" id="44394"/>
    <lineage>
        <taxon>Eukaryota</taxon>
        <taxon>Metazoa</taxon>
        <taxon>Chordata</taxon>
        <taxon>Craniata</taxon>
        <taxon>Vertebrata</taxon>
        <taxon>Euteleostomi</taxon>
        <taxon>Archelosauria</taxon>
        <taxon>Archosauria</taxon>
        <taxon>Dinosauria</taxon>
        <taxon>Saurischia</taxon>
        <taxon>Theropoda</taxon>
        <taxon>Coelurosauria</taxon>
        <taxon>Aves</taxon>
        <taxon>Neognathae</taxon>
        <taxon>Neoaves</taxon>
        <taxon>Telluraves</taxon>
        <taxon>Australaves</taxon>
        <taxon>Passeriformes</taxon>
        <taxon>Passerellidae</taxon>
        <taxon>Zonotrichia</taxon>
    </lineage>
</organism>
<sequence>MYIIAQPMLLGISFNKIMAPCASTPALLCSLQMGSDPAVPSQVSTNFPWMQSQQALEAARMVNTPQSWGHGVPAHPSSPPRASATFLPSFPSHSAHTGMG</sequence>
<reference evidence="2" key="1">
    <citation type="submission" date="2025-08" db="UniProtKB">
        <authorList>
            <consortium name="Ensembl"/>
        </authorList>
    </citation>
    <scope>IDENTIFICATION</scope>
</reference>
<evidence type="ECO:0000313" key="2">
    <source>
        <dbReference type="Ensembl" id="ENSZALP00000009696.1"/>
    </source>
</evidence>